<evidence type="ECO:0000313" key="2">
    <source>
        <dbReference type="EMBL" id="CCI44938.1"/>
    </source>
</evidence>
<dbReference type="InParanoid" id="A0A024GDX2"/>
<dbReference type="AlphaFoldDB" id="A0A024GDX2"/>
<keyword evidence="1" id="KW-1133">Transmembrane helix</keyword>
<accession>A0A024GDX2</accession>
<keyword evidence="1" id="KW-0472">Membrane</keyword>
<sequence>MSFVAALNHLSGWLEGSLRYTPQISSFNHPILTRRTPSLFLFYPHEPYHNPRFLLLESMLYFYSTIPILLLMSDILVCWLNTQAGNVFASHSRRTASPFG</sequence>
<evidence type="ECO:0000313" key="3">
    <source>
        <dbReference type="Proteomes" id="UP000053237"/>
    </source>
</evidence>
<keyword evidence="3" id="KW-1185">Reference proteome</keyword>
<reference evidence="2 3" key="1">
    <citation type="submission" date="2012-05" db="EMBL/GenBank/DDBJ databases">
        <title>Recombination and specialization in a pathogen metapopulation.</title>
        <authorList>
            <person name="Gardiner A."/>
            <person name="Kemen E."/>
            <person name="Schultz-Larsen T."/>
            <person name="MacLean D."/>
            <person name="Van Oosterhout C."/>
            <person name="Jones J.D.G."/>
        </authorList>
    </citation>
    <scope>NUCLEOTIDE SEQUENCE [LARGE SCALE GENOMIC DNA]</scope>
    <source>
        <strain evidence="2 3">Ac Nc2</strain>
    </source>
</reference>
<keyword evidence="1" id="KW-0812">Transmembrane</keyword>
<feature type="transmembrane region" description="Helical" evidence="1">
    <location>
        <begin position="60"/>
        <end position="80"/>
    </location>
</feature>
<gene>
    <name evidence="2" type="ORF">BN9_057850</name>
</gene>
<dbReference type="Proteomes" id="UP000053237">
    <property type="component" value="Unassembled WGS sequence"/>
</dbReference>
<comment type="caution">
    <text evidence="2">The sequence shown here is derived from an EMBL/GenBank/DDBJ whole genome shotgun (WGS) entry which is preliminary data.</text>
</comment>
<evidence type="ECO:0000256" key="1">
    <source>
        <dbReference type="SAM" id="Phobius"/>
    </source>
</evidence>
<protein>
    <submittedName>
        <fullName evidence="2">Uncharacterized protein</fullName>
    </submittedName>
</protein>
<name>A0A024GDX2_9STRA</name>
<dbReference type="EMBL" id="CAIX01000084">
    <property type="protein sequence ID" value="CCI44938.1"/>
    <property type="molecule type" value="Genomic_DNA"/>
</dbReference>
<organism evidence="2 3">
    <name type="scientific">Albugo candida</name>
    <dbReference type="NCBI Taxonomy" id="65357"/>
    <lineage>
        <taxon>Eukaryota</taxon>
        <taxon>Sar</taxon>
        <taxon>Stramenopiles</taxon>
        <taxon>Oomycota</taxon>
        <taxon>Peronosporomycetes</taxon>
        <taxon>Albuginales</taxon>
        <taxon>Albuginaceae</taxon>
        <taxon>Albugo</taxon>
    </lineage>
</organism>
<proteinExistence type="predicted"/>